<reference evidence="3" key="1">
    <citation type="submission" date="2016-10" db="EMBL/GenBank/DDBJ databases">
        <authorList>
            <person name="Varghese N."/>
            <person name="Submissions S."/>
        </authorList>
    </citation>
    <scope>NUCLEOTIDE SEQUENCE [LARGE SCALE GENOMIC DNA]</scope>
    <source>
        <strain evidence="3">DSM 13327</strain>
    </source>
</reference>
<dbReference type="OrthoDB" id="1633470at2"/>
<proteinExistence type="predicted"/>
<evidence type="ECO:0000256" key="1">
    <source>
        <dbReference type="SAM" id="Phobius"/>
    </source>
</evidence>
<keyword evidence="1" id="KW-1133">Transmembrane helix</keyword>
<dbReference type="InterPro" id="IPR010897">
    <property type="entry name" value="Spore_II_P"/>
</dbReference>
<dbReference type="SUPFAM" id="SSF53187">
    <property type="entry name" value="Zn-dependent exopeptidases"/>
    <property type="match status" value="1"/>
</dbReference>
<keyword evidence="1" id="KW-0812">Transmembrane</keyword>
<accession>A0A1I4GPZ4</accession>
<keyword evidence="1" id="KW-0472">Membrane</keyword>
<dbReference type="EMBL" id="FOTS01000001">
    <property type="protein sequence ID" value="SFL32094.1"/>
    <property type="molecule type" value="Genomic_DNA"/>
</dbReference>
<name>A0A1I4GPZ4_9FIRM</name>
<dbReference type="Proteomes" id="UP000199520">
    <property type="component" value="Unassembled WGS sequence"/>
</dbReference>
<gene>
    <name evidence="2" type="ORF">SAMN04490355_1001120</name>
</gene>
<evidence type="ECO:0000313" key="3">
    <source>
        <dbReference type="Proteomes" id="UP000199520"/>
    </source>
</evidence>
<dbReference type="Pfam" id="PF07454">
    <property type="entry name" value="SpoIIP"/>
    <property type="match status" value="1"/>
</dbReference>
<keyword evidence="3" id="KW-1185">Reference proteome</keyword>
<sequence length="353" mass="39514">MLTRRARHQARNLWHKKIGFAILAMLFLGVVMWQGLNKSQDAIPVSANSSLKQGEFGLPQWRDILFSGIPGLIRTTDPKPVVIVKNEQNVQQLLRETVRLLIGVDIADIRSILQVELPLLTKVKSVPQTVSAMTLPNFPKFEKKETIPSGKPLVGLYYTHTAESYVPNTGATHKPGGQLGDIVDVGGALAKQLGTYGISTLQNTTVNDYPSFMKAYDASEVTVRKMIAENPSIQMYFDIHRDAGKKESHTAMVNGIEVAKIKILVCIGQQDLVQPHWQQNHAFAKLIDAKLNQRFPGLSFGIQMENWRYNQHLHPRALLLEVGCQENTKEEAQRAMEMFGDVLAEIINENNIQ</sequence>
<protein>
    <submittedName>
        <fullName evidence="2">Stage II sporulation protein P</fullName>
    </submittedName>
</protein>
<dbReference type="RefSeq" id="WP_090931916.1">
    <property type="nucleotide sequence ID" value="NZ_FOTS01000001.1"/>
</dbReference>
<dbReference type="NCBIfam" id="TIGR02867">
    <property type="entry name" value="spore_II_P"/>
    <property type="match status" value="1"/>
</dbReference>
<organism evidence="2 3">
    <name type="scientific">Pelosinus propionicus DSM 13327</name>
    <dbReference type="NCBI Taxonomy" id="1123291"/>
    <lineage>
        <taxon>Bacteria</taxon>
        <taxon>Bacillati</taxon>
        <taxon>Bacillota</taxon>
        <taxon>Negativicutes</taxon>
        <taxon>Selenomonadales</taxon>
        <taxon>Sporomusaceae</taxon>
        <taxon>Pelosinus</taxon>
    </lineage>
</organism>
<feature type="transmembrane region" description="Helical" evidence="1">
    <location>
        <begin position="20"/>
        <end position="36"/>
    </location>
</feature>
<evidence type="ECO:0000313" key="2">
    <source>
        <dbReference type="EMBL" id="SFL32094.1"/>
    </source>
</evidence>
<dbReference type="AlphaFoldDB" id="A0A1I4GPZ4"/>
<dbReference type="STRING" id="1123291.SAMN04490355_1001120"/>